<organism evidence="13 14">
    <name type="scientific">Thalassolituus maritimus</name>
    <dbReference type="NCBI Taxonomy" id="484498"/>
    <lineage>
        <taxon>Bacteria</taxon>
        <taxon>Pseudomonadati</taxon>
        <taxon>Pseudomonadota</taxon>
        <taxon>Gammaproteobacteria</taxon>
        <taxon>Oceanospirillales</taxon>
        <taxon>Oceanospirillaceae</taxon>
        <taxon>Thalassolituus</taxon>
    </lineage>
</organism>
<feature type="domain" description="Peptidase M48" evidence="12">
    <location>
        <begin position="106"/>
        <end position="323"/>
    </location>
</feature>
<dbReference type="PANTHER" id="PTHR43221">
    <property type="entry name" value="PROTEASE HTPX"/>
    <property type="match status" value="1"/>
</dbReference>
<evidence type="ECO:0000256" key="5">
    <source>
        <dbReference type="ARBA" id="ARBA00022723"/>
    </source>
</evidence>
<dbReference type="InterPro" id="IPR001915">
    <property type="entry name" value="Peptidase_M48"/>
</dbReference>
<feature type="transmembrane region" description="Helical" evidence="11">
    <location>
        <begin position="62"/>
        <end position="79"/>
    </location>
</feature>
<sequence length="641" mass="71175">MNFFRHQEEARRNTGRLILLFSLAVIAVVLTVNLLFIAGIHFATYSSTEGSRAFEIYDGEHWAVVSFTTMAVILISSFFRQLSLSKGSDVADSLGATLLDPGSREADERRLLNVVEEMAIASGMPVPDVYVMEDSGINAFAAGYQPSDAVIGVTRGAISALTRDQLQGVIAHEFSHIFNGDMRMNMRLTGIIYGIVFIGEIGRMIVRGSHNRGFTTRRTDPRAAAFGFALMAIGYGGEFFGRMIKSAVSRQREFLADASAVQFTRNPDGISGALKVIGYGAGSRVGSPSALEVSHFFFGPVMRFRRAMFATHPPLDERIQKIQPGWDGHYLQPRMQHIEVRDFAYNDSDAISGFSAGQGEAPENVDSSDTAVAHADTGYEAIPYEARGEEFLRSEIAIINAMSAEALVFALLMSGSTEETAREQQNMIQQRHGSDTFREALRYLNEARRSDKEVRLELVERAMPALRRMSLRQYRTMNQTLVSMIQLDNKIDLFEWCLYRLILQYLGRHFGTLPAFRQKRKSAHALADDIAVVLAYVAHAGTKNYQAAVLAFEAGITSEQLLMRDCNPEHAPHKSLKPLNKALSALIASAPEVRERVMRAISVCVHHDGKITMEERDMIRTLGAILETPLGMFENPAELID</sequence>
<evidence type="ECO:0000256" key="7">
    <source>
        <dbReference type="ARBA" id="ARBA00022833"/>
    </source>
</evidence>
<dbReference type="Pfam" id="PF01435">
    <property type="entry name" value="Peptidase_M48"/>
    <property type="match status" value="1"/>
</dbReference>
<dbReference type="Gene3D" id="3.30.2010.10">
    <property type="entry name" value="Metalloproteases ('zincins'), catalytic domain"/>
    <property type="match status" value="1"/>
</dbReference>
<evidence type="ECO:0000313" key="14">
    <source>
        <dbReference type="Proteomes" id="UP000185639"/>
    </source>
</evidence>
<evidence type="ECO:0000256" key="11">
    <source>
        <dbReference type="SAM" id="Phobius"/>
    </source>
</evidence>
<dbReference type="GO" id="GO:0004222">
    <property type="term" value="F:metalloendopeptidase activity"/>
    <property type="evidence" value="ECO:0007669"/>
    <property type="project" value="InterPro"/>
</dbReference>
<keyword evidence="3 13" id="KW-0645">Protease</keyword>
<dbReference type="PANTHER" id="PTHR43221:SF2">
    <property type="entry name" value="PROTEASE HTPX HOMOLOG"/>
    <property type="match status" value="1"/>
</dbReference>
<dbReference type="InterPro" id="IPR050083">
    <property type="entry name" value="HtpX_protease"/>
</dbReference>
<dbReference type="STRING" id="484498.SAMN05421686_10862"/>
<keyword evidence="4 11" id="KW-0812">Transmembrane</keyword>
<keyword evidence="2" id="KW-1003">Cell membrane</keyword>
<evidence type="ECO:0000256" key="2">
    <source>
        <dbReference type="ARBA" id="ARBA00022475"/>
    </source>
</evidence>
<gene>
    <name evidence="13" type="ORF">SAMN05421686_10862</name>
</gene>
<evidence type="ECO:0000259" key="12">
    <source>
        <dbReference type="Pfam" id="PF01435"/>
    </source>
</evidence>
<dbReference type="GO" id="GO:0046872">
    <property type="term" value="F:metal ion binding"/>
    <property type="evidence" value="ECO:0007669"/>
    <property type="project" value="UniProtKB-KW"/>
</dbReference>
<comment type="cofactor">
    <cofactor evidence="1">
        <name>Zn(2+)</name>
        <dbReference type="ChEBI" id="CHEBI:29105"/>
    </cofactor>
</comment>
<dbReference type="Proteomes" id="UP000185639">
    <property type="component" value="Unassembled WGS sequence"/>
</dbReference>
<reference evidence="14" key="1">
    <citation type="submission" date="2017-01" db="EMBL/GenBank/DDBJ databases">
        <authorList>
            <person name="Varghese N."/>
            <person name="Submissions S."/>
        </authorList>
    </citation>
    <scope>NUCLEOTIDE SEQUENCE [LARGE SCALE GENOMIC DNA]</scope>
    <source>
        <strain evidence="14">DSM 24913</strain>
    </source>
</reference>
<keyword evidence="14" id="KW-1185">Reference proteome</keyword>
<evidence type="ECO:0000256" key="9">
    <source>
        <dbReference type="ARBA" id="ARBA00023049"/>
    </source>
</evidence>
<feature type="transmembrane region" description="Helical" evidence="11">
    <location>
        <begin position="20"/>
        <end position="42"/>
    </location>
</feature>
<evidence type="ECO:0000256" key="4">
    <source>
        <dbReference type="ARBA" id="ARBA00022692"/>
    </source>
</evidence>
<accession>A0A1N7P158</accession>
<dbReference type="CDD" id="cd07340">
    <property type="entry name" value="M48B_Htpx_like"/>
    <property type="match status" value="1"/>
</dbReference>
<keyword evidence="7" id="KW-0862">Zinc</keyword>
<keyword evidence="9" id="KW-0482">Metalloprotease</keyword>
<keyword evidence="10 11" id="KW-0472">Membrane</keyword>
<keyword evidence="5" id="KW-0479">Metal-binding</keyword>
<keyword evidence="6" id="KW-0378">Hydrolase</keyword>
<feature type="transmembrane region" description="Helical" evidence="11">
    <location>
        <begin position="188"/>
        <end position="206"/>
    </location>
</feature>
<protein>
    <submittedName>
        <fullName evidence="13">Zn-dependent protease with chaperone function</fullName>
    </submittedName>
</protein>
<evidence type="ECO:0000256" key="1">
    <source>
        <dbReference type="ARBA" id="ARBA00001947"/>
    </source>
</evidence>
<dbReference type="GO" id="GO:0006508">
    <property type="term" value="P:proteolysis"/>
    <property type="evidence" value="ECO:0007669"/>
    <property type="project" value="UniProtKB-KW"/>
</dbReference>
<dbReference type="OrthoDB" id="15218at2"/>
<dbReference type="AlphaFoldDB" id="A0A1N7P158"/>
<dbReference type="RefSeq" id="WP_076516815.1">
    <property type="nucleotide sequence ID" value="NZ_FTOH01000008.1"/>
</dbReference>
<name>A0A1N7P158_9GAMM</name>
<evidence type="ECO:0000256" key="6">
    <source>
        <dbReference type="ARBA" id="ARBA00022801"/>
    </source>
</evidence>
<evidence type="ECO:0000256" key="10">
    <source>
        <dbReference type="ARBA" id="ARBA00023136"/>
    </source>
</evidence>
<proteinExistence type="predicted"/>
<evidence type="ECO:0000256" key="8">
    <source>
        <dbReference type="ARBA" id="ARBA00022989"/>
    </source>
</evidence>
<keyword evidence="8 11" id="KW-1133">Transmembrane helix</keyword>
<evidence type="ECO:0000313" key="13">
    <source>
        <dbReference type="EMBL" id="SIT04312.1"/>
    </source>
</evidence>
<evidence type="ECO:0000256" key="3">
    <source>
        <dbReference type="ARBA" id="ARBA00022670"/>
    </source>
</evidence>
<dbReference type="EMBL" id="FTOH01000008">
    <property type="protein sequence ID" value="SIT04312.1"/>
    <property type="molecule type" value="Genomic_DNA"/>
</dbReference>
<feature type="transmembrane region" description="Helical" evidence="11">
    <location>
        <begin position="226"/>
        <end position="244"/>
    </location>
</feature>